<dbReference type="PATRIC" id="fig|1299334.3.peg.4185"/>
<dbReference type="EMBL" id="JAOB01000042">
    <property type="protein sequence ID" value="EUA42160.1"/>
    <property type="molecule type" value="Genomic_DNA"/>
</dbReference>
<accession>X8BGG5</accession>
<gene>
    <name evidence="2" type="ORF">I553_6020</name>
</gene>
<dbReference type="AlphaFoldDB" id="X8BGG5"/>
<feature type="region of interest" description="Disordered" evidence="1">
    <location>
        <begin position="1"/>
        <end position="22"/>
    </location>
</feature>
<proteinExistence type="predicted"/>
<comment type="caution">
    <text evidence="2">The sequence shown here is derived from an EMBL/GenBank/DDBJ whole genome shotgun (WGS) entry which is preliminary data.</text>
</comment>
<protein>
    <submittedName>
        <fullName evidence="2">Uncharacterized protein</fullName>
    </submittedName>
</protein>
<name>X8BGG5_MYCXE</name>
<evidence type="ECO:0000256" key="1">
    <source>
        <dbReference type="SAM" id="MobiDB-lite"/>
    </source>
</evidence>
<organism evidence="2">
    <name type="scientific">Mycobacterium xenopi 4042</name>
    <dbReference type="NCBI Taxonomy" id="1299334"/>
    <lineage>
        <taxon>Bacteria</taxon>
        <taxon>Bacillati</taxon>
        <taxon>Actinomycetota</taxon>
        <taxon>Actinomycetes</taxon>
        <taxon>Mycobacteriales</taxon>
        <taxon>Mycobacteriaceae</taxon>
        <taxon>Mycobacterium</taxon>
    </lineage>
</organism>
<evidence type="ECO:0000313" key="2">
    <source>
        <dbReference type="EMBL" id="EUA42160.1"/>
    </source>
</evidence>
<sequence>MSVNYVHTEGHRRRGRAATSPSHVELWHWPTYPRSAGKPLGTTP</sequence>
<reference evidence="2" key="1">
    <citation type="submission" date="2014-01" db="EMBL/GenBank/DDBJ databases">
        <authorList>
            <person name="Brown-Elliot B."/>
            <person name="Wallace R."/>
            <person name="Lenaerts A."/>
            <person name="Ordway D."/>
            <person name="DeGroote M.A."/>
            <person name="Parker T."/>
            <person name="Sizemore C."/>
            <person name="Tallon L.J."/>
            <person name="Sadzewicz L.K."/>
            <person name="Sengamalay N."/>
            <person name="Fraser C.M."/>
            <person name="Hine E."/>
            <person name="Shefchek K.A."/>
            <person name="Das S.P."/>
            <person name="Tettelin H."/>
        </authorList>
    </citation>
    <scope>NUCLEOTIDE SEQUENCE [LARGE SCALE GENOMIC DNA]</scope>
    <source>
        <strain evidence="2">4042</strain>
    </source>
</reference>